<feature type="domain" description="HD" evidence="4">
    <location>
        <begin position="45"/>
        <end position="143"/>
    </location>
</feature>
<dbReference type="SMART" id="SM00954">
    <property type="entry name" value="RelA_SpoT"/>
    <property type="match status" value="1"/>
</dbReference>
<dbReference type="Gene3D" id="3.30.460.10">
    <property type="entry name" value="Beta Polymerase, domain 2"/>
    <property type="match status" value="1"/>
</dbReference>
<comment type="function">
    <text evidence="2">In eubacteria ppGpp (guanosine 3'-diphosphate 5'-diphosphate) is a mediator of the stringent response that coordinates a variety of cellular activities in response to changes in nutritional abundance.</text>
</comment>
<dbReference type="Pfam" id="PF04607">
    <property type="entry name" value="RelA_SpoT"/>
    <property type="match status" value="1"/>
</dbReference>
<gene>
    <name evidence="6" type="ORF">UW55_C0002G0095</name>
</gene>
<dbReference type="InterPro" id="IPR004811">
    <property type="entry name" value="RelA/Spo_fam"/>
</dbReference>
<dbReference type="Gene3D" id="3.30.70.260">
    <property type="match status" value="1"/>
</dbReference>
<dbReference type="Gene3D" id="3.10.20.30">
    <property type="match status" value="1"/>
</dbReference>
<dbReference type="FunFam" id="1.10.3210.10:FF:000001">
    <property type="entry name" value="GTP pyrophosphokinase RelA"/>
    <property type="match status" value="1"/>
</dbReference>
<dbReference type="FunFam" id="3.10.20.30:FF:000002">
    <property type="entry name" value="GTP pyrophosphokinase (RelA/SpoT)"/>
    <property type="match status" value="1"/>
</dbReference>
<dbReference type="Gene3D" id="1.10.3210.10">
    <property type="entry name" value="Hypothetical protein af1432"/>
    <property type="match status" value="1"/>
</dbReference>
<dbReference type="InterPro" id="IPR003607">
    <property type="entry name" value="HD/PDEase_dom"/>
</dbReference>
<feature type="domain" description="TGS" evidence="5">
    <location>
        <begin position="387"/>
        <end position="452"/>
    </location>
</feature>
<dbReference type="PROSITE" id="PS51831">
    <property type="entry name" value="HD"/>
    <property type="match status" value="1"/>
</dbReference>
<feature type="domain" description="ACT" evidence="3">
    <location>
        <begin position="496"/>
        <end position="574"/>
    </location>
</feature>
<dbReference type="InterPro" id="IPR007685">
    <property type="entry name" value="RelA_SpoT"/>
</dbReference>
<evidence type="ECO:0000313" key="7">
    <source>
        <dbReference type="Proteomes" id="UP000033945"/>
    </source>
</evidence>
<comment type="caution">
    <text evidence="6">The sequence shown here is derived from an EMBL/GenBank/DDBJ whole genome shotgun (WGS) entry which is preliminary data.</text>
</comment>
<dbReference type="PROSITE" id="PS51671">
    <property type="entry name" value="ACT"/>
    <property type="match status" value="1"/>
</dbReference>
<dbReference type="Pfam" id="PF13328">
    <property type="entry name" value="HD_4"/>
    <property type="match status" value="1"/>
</dbReference>
<dbReference type="Pfam" id="PF02824">
    <property type="entry name" value="TGS"/>
    <property type="match status" value="1"/>
</dbReference>
<dbReference type="InterPro" id="IPR043519">
    <property type="entry name" value="NT_sf"/>
</dbReference>
<evidence type="ECO:0000259" key="4">
    <source>
        <dbReference type="PROSITE" id="PS51831"/>
    </source>
</evidence>
<dbReference type="SUPFAM" id="SSF55021">
    <property type="entry name" value="ACT-like"/>
    <property type="match status" value="1"/>
</dbReference>
<dbReference type="GO" id="GO:0015969">
    <property type="term" value="P:guanosine tetraphosphate metabolic process"/>
    <property type="evidence" value="ECO:0007669"/>
    <property type="project" value="InterPro"/>
</dbReference>
<dbReference type="PANTHER" id="PTHR21262:SF31">
    <property type="entry name" value="GTP PYROPHOSPHOKINASE"/>
    <property type="match status" value="1"/>
</dbReference>
<dbReference type="InterPro" id="IPR045865">
    <property type="entry name" value="ACT-like_dom_sf"/>
</dbReference>
<accession>A0A0G1IX43</accession>
<dbReference type="SUPFAM" id="SSF81271">
    <property type="entry name" value="TGS-like"/>
    <property type="match status" value="1"/>
</dbReference>
<sequence>MNWEDYEKKLRELGYKEDALTIIKPAFEFAQKIHAGEKRASGEPYITHPIAVSLNVASLKIDASAIAAALLHDVVESQGIKIEELKKRFGDEIAFLVGSLTKAEKVQYRGVERAVESLRKMFLALAEDIRVVIIKLMDRLHNMETLSYLLPEKQKRIALETLELYAPLADRLGMWEIKARLEDLAFPYVYPDEHKWMLTQIKHRREEEEKYLGNLKPVIEAELKKDSVDPLQIIYRAKHLYSIWKKLVKKYEMNFDRITDLVAMRIILKNNEDCYRTLGIIHKLWRPLPGKIKDYIALPKSNGYRSLHTTVFGPDGKKIDIQIRTKEMEKEAEHGIAAHWFYESEGKKSVTKKLDDRRFAWVRQLQDWQKAHSETSHAETLSALKIDFFKDRVFALTPKGDVIDLPESATPVDFAYHIHSDVGDHMSGAKVNGKMVPFLYSLKSGDTVEILTQKNKKPTSDWLDFVKTSIARQHIRSYLKKAGASPLLKKEKEKLEAVATARDRVGLLKDFSEVFAKFGINILDVKLDAKNKIYPKTIFYFHPKKGLPNSKLLMALKQIKDVEAVVISAKGESASG</sequence>
<dbReference type="NCBIfam" id="TIGR00691">
    <property type="entry name" value="spoT_relA"/>
    <property type="match status" value="1"/>
</dbReference>
<dbReference type="Proteomes" id="UP000033945">
    <property type="component" value="Unassembled WGS sequence"/>
</dbReference>
<evidence type="ECO:0000313" key="6">
    <source>
        <dbReference type="EMBL" id="KKT63630.1"/>
    </source>
</evidence>
<dbReference type="InterPro" id="IPR004095">
    <property type="entry name" value="TGS"/>
</dbReference>
<dbReference type="InterPro" id="IPR002912">
    <property type="entry name" value="ACT_dom"/>
</dbReference>
<dbReference type="InterPro" id="IPR033655">
    <property type="entry name" value="TGS_RelA/SpoT"/>
</dbReference>
<dbReference type="InterPro" id="IPR006674">
    <property type="entry name" value="HD_domain"/>
</dbReference>
<comment type="pathway">
    <text evidence="1">Purine metabolism.</text>
</comment>
<dbReference type="CDD" id="cd01668">
    <property type="entry name" value="TGS_RSH"/>
    <property type="match status" value="1"/>
</dbReference>
<dbReference type="AlphaFoldDB" id="A0A0G1IX43"/>
<proteinExistence type="inferred from homology"/>
<dbReference type="SUPFAM" id="SSF109604">
    <property type="entry name" value="HD-domain/PDEase-like"/>
    <property type="match status" value="1"/>
</dbReference>
<evidence type="ECO:0000259" key="3">
    <source>
        <dbReference type="PROSITE" id="PS51671"/>
    </source>
</evidence>
<name>A0A0G1IX43_9BACT</name>
<organism evidence="6 7">
    <name type="scientific">Candidatus Giovannonibacteria bacterium GW2011_GWA2_44_26</name>
    <dbReference type="NCBI Taxonomy" id="1618648"/>
    <lineage>
        <taxon>Bacteria</taxon>
        <taxon>Candidatus Giovannoniibacteriota</taxon>
    </lineage>
</organism>
<keyword evidence="6" id="KW-0808">Transferase</keyword>
<protein>
    <submittedName>
        <fullName evidence="6">GTP pyrophosphokinase</fullName>
    </submittedName>
</protein>
<reference evidence="6 7" key="1">
    <citation type="journal article" date="2015" name="Nature">
        <title>rRNA introns, odd ribosomes, and small enigmatic genomes across a large radiation of phyla.</title>
        <authorList>
            <person name="Brown C.T."/>
            <person name="Hug L.A."/>
            <person name="Thomas B.C."/>
            <person name="Sharon I."/>
            <person name="Castelle C.J."/>
            <person name="Singh A."/>
            <person name="Wilkins M.J."/>
            <person name="Williams K.H."/>
            <person name="Banfield J.F."/>
        </authorList>
    </citation>
    <scope>NUCLEOTIDE SEQUENCE [LARGE SCALE GENOMIC DNA]</scope>
</reference>
<dbReference type="InterPro" id="IPR012676">
    <property type="entry name" value="TGS-like"/>
</dbReference>
<dbReference type="GO" id="GO:0016301">
    <property type="term" value="F:kinase activity"/>
    <property type="evidence" value="ECO:0007669"/>
    <property type="project" value="UniProtKB-KW"/>
</dbReference>
<dbReference type="SUPFAM" id="SSF81301">
    <property type="entry name" value="Nucleotidyltransferase"/>
    <property type="match status" value="1"/>
</dbReference>
<dbReference type="FunFam" id="3.30.460.10:FF:000001">
    <property type="entry name" value="GTP pyrophosphokinase RelA"/>
    <property type="match status" value="1"/>
</dbReference>
<dbReference type="GO" id="GO:0005886">
    <property type="term" value="C:plasma membrane"/>
    <property type="evidence" value="ECO:0007669"/>
    <property type="project" value="TreeGrafter"/>
</dbReference>
<dbReference type="PROSITE" id="PS51880">
    <property type="entry name" value="TGS"/>
    <property type="match status" value="1"/>
</dbReference>
<dbReference type="EMBL" id="LCIT01000002">
    <property type="protein sequence ID" value="KKT63630.1"/>
    <property type="molecule type" value="Genomic_DNA"/>
</dbReference>
<dbReference type="InterPro" id="IPR012675">
    <property type="entry name" value="Beta-grasp_dom_sf"/>
</dbReference>
<evidence type="ECO:0000256" key="1">
    <source>
        <dbReference type="ARBA" id="ARBA00025704"/>
    </source>
</evidence>
<dbReference type="CDD" id="cd05399">
    <property type="entry name" value="NT_Rel-Spo_like"/>
    <property type="match status" value="1"/>
</dbReference>
<evidence type="ECO:0000256" key="2">
    <source>
        <dbReference type="RuleBase" id="RU003847"/>
    </source>
</evidence>
<keyword evidence="6" id="KW-0418">Kinase</keyword>
<evidence type="ECO:0000259" key="5">
    <source>
        <dbReference type="PROSITE" id="PS51880"/>
    </source>
</evidence>
<dbReference type="PANTHER" id="PTHR21262">
    <property type="entry name" value="GUANOSINE-3',5'-BIS DIPHOSPHATE 3'-PYROPHOSPHOHYDROLASE"/>
    <property type="match status" value="1"/>
</dbReference>
<dbReference type="SMART" id="SM00471">
    <property type="entry name" value="HDc"/>
    <property type="match status" value="1"/>
</dbReference>
<dbReference type="PATRIC" id="fig|1618648.3.peg.299"/>
<comment type="similarity">
    <text evidence="2">Belongs to the relA/spoT family.</text>
</comment>